<organism evidence="2">
    <name type="scientific">marine sediment metagenome</name>
    <dbReference type="NCBI Taxonomy" id="412755"/>
    <lineage>
        <taxon>unclassified sequences</taxon>
        <taxon>metagenomes</taxon>
        <taxon>ecological metagenomes</taxon>
    </lineage>
</organism>
<dbReference type="Gene3D" id="3.40.50.720">
    <property type="entry name" value="NAD(P)-binding Rossmann-like Domain"/>
    <property type="match status" value="1"/>
</dbReference>
<evidence type="ECO:0000313" key="2">
    <source>
        <dbReference type="EMBL" id="KKL75202.1"/>
    </source>
</evidence>
<proteinExistence type="predicted"/>
<dbReference type="InterPro" id="IPR036291">
    <property type="entry name" value="NAD(P)-bd_dom_sf"/>
</dbReference>
<dbReference type="EMBL" id="LAZR01024416">
    <property type="protein sequence ID" value="KKL75202.1"/>
    <property type="molecule type" value="Genomic_DNA"/>
</dbReference>
<dbReference type="InterPro" id="IPR001509">
    <property type="entry name" value="Epimerase_deHydtase"/>
</dbReference>
<dbReference type="SUPFAM" id="SSF51735">
    <property type="entry name" value="NAD(P)-binding Rossmann-fold domains"/>
    <property type="match status" value="1"/>
</dbReference>
<sequence>MKYLVSGAAGFIGAATCQKLLAAGHVVVG</sequence>
<gene>
    <name evidence="2" type="ORF">LCGC14_2057280</name>
</gene>
<accession>A0A0F9HJ84</accession>
<name>A0A0F9HJ84_9ZZZZ</name>
<protein>
    <recommendedName>
        <fullName evidence="1">NAD-dependent epimerase/dehydratase domain-containing protein</fullName>
    </recommendedName>
</protein>
<evidence type="ECO:0000259" key="1">
    <source>
        <dbReference type="Pfam" id="PF01370"/>
    </source>
</evidence>
<feature type="domain" description="NAD-dependent epimerase/dehydratase" evidence="1">
    <location>
        <begin position="4"/>
        <end position="29"/>
    </location>
</feature>
<dbReference type="Pfam" id="PF01370">
    <property type="entry name" value="Epimerase"/>
    <property type="match status" value="1"/>
</dbReference>
<feature type="non-terminal residue" evidence="2">
    <location>
        <position position="29"/>
    </location>
</feature>
<reference evidence="2" key="1">
    <citation type="journal article" date="2015" name="Nature">
        <title>Complex archaea that bridge the gap between prokaryotes and eukaryotes.</title>
        <authorList>
            <person name="Spang A."/>
            <person name="Saw J.H."/>
            <person name="Jorgensen S.L."/>
            <person name="Zaremba-Niedzwiedzka K."/>
            <person name="Martijn J."/>
            <person name="Lind A.E."/>
            <person name="van Eijk R."/>
            <person name="Schleper C."/>
            <person name="Guy L."/>
            <person name="Ettema T.J."/>
        </authorList>
    </citation>
    <scope>NUCLEOTIDE SEQUENCE</scope>
</reference>
<comment type="caution">
    <text evidence="2">The sequence shown here is derived from an EMBL/GenBank/DDBJ whole genome shotgun (WGS) entry which is preliminary data.</text>
</comment>
<dbReference type="AlphaFoldDB" id="A0A0F9HJ84"/>